<dbReference type="EMBL" id="GBRH01176308">
    <property type="protein sequence ID" value="JAE21588.1"/>
    <property type="molecule type" value="Transcribed_RNA"/>
</dbReference>
<reference evidence="1" key="2">
    <citation type="journal article" date="2015" name="Data Brief">
        <title>Shoot transcriptome of the giant reed, Arundo donax.</title>
        <authorList>
            <person name="Barrero R.A."/>
            <person name="Guerrero F.D."/>
            <person name="Moolhuijzen P."/>
            <person name="Goolsby J.A."/>
            <person name="Tidwell J."/>
            <person name="Bellgard S.E."/>
            <person name="Bellgard M.I."/>
        </authorList>
    </citation>
    <scope>NUCLEOTIDE SEQUENCE</scope>
    <source>
        <tissue evidence="1">Shoot tissue taken approximately 20 cm above the soil surface</tissue>
    </source>
</reference>
<evidence type="ECO:0000313" key="1">
    <source>
        <dbReference type="EMBL" id="JAE21588.1"/>
    </source>
</evidence>
<sequence>MLLLLNLLAHHIDHMICLTTKRRIDNDTPLNIRLSISSRQFRIKQLFKCKQGGNKTM</sequence>
<reference evidence="1" key="1">
    <citation type="submission" date="2014-09" db="EMBL/GenBank/DDBJ databases">
        <authorList>
            <person name="Magalhaes I.L.F."/>
            <person name="Oliveira U."/>
            <person name="Santos F.R."/>
            <person name="Vidigal T.H.D.A."/>
            <person name="Brescovit A.D."/>
            <person name="Santos A.J."/>
        </authorList>
    </citation>
    <scope>NUCLEOTIDE SEQUENCE</scope>
    <source>
        <tissue evidence="1">Shoot tissue taken approximately 20 cm above the soil surface</tissue>
    </source>
</reference>
<protein>
    <submittedName>
        <fullName evidence="1">Uncharacterized protein</fullName>
    </submittedName>
</protein>
<accession>A0A0A9GLS9</accession>
<dbReference type="AlphaFoldDB" id="A0A0A9GLS9"/>
<proteinExistence type="predicted"/>
<organism evidence="1">
    <name type="scientific">Arundo donax</name>
    <name type="common">Giant reed</name>
    <name type="synonym">Donax arundinaceus</name>
    <dbReference type="NCBI Taxonomy" id="35708"/>
    <lineage>
        <taxon>Eukaryota</taxon>
        <taxon>Viridiplantae</taxon>
        <taxon>Streptophyta</taxon>
        <taxon>Embryophyta</taxon>
        <taxon>Tracheophyta</taxon>
        <taxon>Spermatophyta</taxon>
        <taxon>Magnoliopsida</taxon>
        <taxon>Liliopsida</taxon>
        <taxon>Poales</taxon>
        <taxon>Poaceae</taxon>
        <taxon>PACMAD clade</taxon>
        <taxon>Arundinoideae</taxon>
        <taxon>Arundineae</taxon>
        <taxon>Arundo</taxon>
    </lineage>
</organism>
<name>A0A0A9GLS9_ARUDO</name>